<dbReference type="GO" id="GO:0016121">
    <property type="term" value="P:carotene catabolic process"/>
    <property type="evidence" value="ECO:0007669"/>
    <property type="project" value="TreeGrafter"/>
</dbReference>
<evidence type="ECO:0000256" key="1">
    <source>
        <dbReference type="ARBA" id="ARBA00006787"/>
    </source>
</evidence>
<evidence type="ECO:0000256" key="2">
    <source>
        <dbReference type="ARBA" id="ARBA00022723"/>
    </source>
</evidence>
<feature type="binding site" evidence="5">
    <location>
        <position position="286"/>
    </location>
    <ligand>
        <name>Fe cation</name>
        <dbReference type="ChEBI" id="CHEBI:24875"/>
        <note>catalytic</note>
    </ligand>
</feature>
<dbReference type="PANTHER" id="PTHR10543">
    <property type="entry name" value="BETA-CAROTENE DIOXYGENASE"/>
    <property type="match status" value="1"/>
</dbReference>
<accession>A0A8S0WSK0</accession>
<feature type="binding site" evidence="5">
    <location>
        <position position="219"/>
    </location>
    <ligand>
        <name>Fe cation</name>
        <dbReference type="ChEBI" id="CHEBI:24875"/>
        <note>catalytic</note>
    </ligand>
</feature>
<evidence type="ECO:0000313" key="6">
    <source>
        <dbReference type="EMBL" id="CAA9892841.1"/>
    </source>
</evidence>
<keyword evidence="7" id="KW-1185">Reference proteome</keyword>
<evidence type="ECO:0000256" key="3">
    <source>
        <dbReference type="ARBA" id="ARBA00023002"/>
    </source>
</evidence>
<dbReference type="GO" id="GO:0046872">
    <property type="term" value="F:metal ion binding"/>
    <property type="evidence" value="ECO:0007669"/>
    <property type="project" value="UniProtKB-KW"/>
</dbReference>
<keyword evidence="4 5" id="KW-0408">Iron</keyword>
<keyword evidence="2 5" id="KW-0479">Metal-binding</keyword>
<comment type="cofactor">
    <cofactor evidence="5">
        <name>Fe(2+)</name>
        <dbReference type="ChEBI" id="CHEBI:29033"/>
    </cofactor>
    <text evidence="5">Binds 1 Fe(2+) ion per subunit.</text>
</comment>
<reference evidence="6 7" key="1">
    <citation type="submission" date="2020-02" db="EMBL/GenBank/DDBJ databases">
        <authorList>
            <person name="Hogendoorn C."/>
        </authorList>
    </citation>
    <scope>NUCLEOTIDE SEQUENCE [LARGE SCALE GENOMIC DNA]</scope>
    <source>
        <strain evidence="6">METHB21</strain>
    </source>
</reference>
<dbReference type="Proteomes" id="UP000494216">
    <property type="component" value="Unassembled WGS sequence"/>
</dbReference>
<organism evidence="6 7">
    <name type="scientific">Candidatus Methylobacter favarea</name>
    <dbReference type="NCBI Taxonomy" id="2707345"/>
    <lineage>
        <taxon>Bacteria</taxon>
        <taxon>Pseudomonadati</taxon>
        <taxon>Pseudomonadota</taxon>
        <taxon>Gammaproteobacteria</taxon>
        <taxon>Methylococcales</taxon>
        <taxon>Methylococcaceae</taxon>
        <taxon>Methylobacter</taxon>
    </lineage>
</organism>
<evidence type="ECO:0000256" key="4">
    <source>
        <dbReference type="ARBA" id="ARBA00023004"/>
    </source>
</evidence>
<comment type="caution">
    <text evidence="6">The sequence shown here is derived from an EMBL/GenBank/DDBJ whole genome shotgun (WGS) entry which is preliminary data.</text>
</comment>
<feature type="binding site" evidence="5">
    <location>
        <position position="169"/>
    </location>
    <ligand>
        <name>Fe cation</name>
        <dbReference type="ChEBI" id="CHEBI:24875"/>
        <note>catalytic</note>
    </ligand>
</feature>
<keyword evidence="3 6" id="KW-0560">Oxidoreductase</keyword>
<evidence type="ECO:0000313" key="7">
    <source>
        <dbReference type="Proteomes" id="UP000494216"/>
    </source>
</evidence>
<evidence type="ECO:0000256" key="5">
    <source>
        <dbReference type="PIRSR" id="PIRSR604294-1"/>
    </source>
</evidence>
<feature type="binding site" evidence="5">
    <location>
        <position position="462"/>
    </location>
    <ligand>
        <name>Fe cation</name>
        <dbReference type="ChEBI" id="CHEBI:24875"/>
        <note>catalytic</note>
    </ligand>
</feature>
<dbReference type="AlphaFoldDB" id="A0A8S0WSK0"/>
<dbReference type="EC" id="1.13.11.-" evidence="6"/>
<name>A0A8S0WSK0_9GAMM</name>
<dbReference type="Pfam" id="PF03055">
    <property type="entry name" value="RPE65"/>
    <property type="match status" value="1"/>
</dbReference>
<dbReference type="GO" id="GO:0010436">
    <property type="term" value="F:carotenoid dioxygenase activity"/>
    <property type="evidence" value="ECO:0007669"/>
    <property type="project" value="TreeGrafter"/>
</dbReference>
<dbReference type="EMBL" id="CADCXN010000118">
    <property type="protein sequence ID" value="CAA9892841.1"/>
    <property type="molecule type" value="Genomic_DNA"/>
</dbReference>
<keyword evidence="6" id="KW-0223">Dioxygenase</keyword>
<gene>
    <name evidence="6" type="ORF">METHB2_840007</name>
</gene>
<comment type="similarity">
    <text evidence="1">Belongs to the carotenoid oxygenase family.</text>
</comment>
<sequence>MNQPPYHLGFSTLRQETSLDNLPVRGTVPKWLNGSLVRTAPAMFEVGEQRFNHWFDGLAMLYRFTFASGRIAYANRYLHSRSYLEAVQKGGISRGEFATNPRRNLFERIVTCFRRKLTDNANVNVNQLANGIAAYTETPLPIRFDLETLSTLAYYSYGKEAKGQISTAHPHLDHVRGRHYNYLLEFGWMSKYRFIGIDMKTGRQSIVATVSTDLPAYTHSFGMTARYLVLTEFPLVVHPLRLRFSGEPFIRNYRWQPDRGVRFHVIDKDTGQVVRRVQGGPVFAFHHVNGFEHGDDVVIDIVTYPDAGLIDQLYLNRLRSAAPMSPVGKLTRFRIGPKGDAREETLPAPPMELPRMDYARRAGRPYRYLYAAGNEKYGNFFDKLVKSDLDRSVNSAWRETGCYPGEPVFVAAPGAANEDDGAVLSVVLDAGKSRSFLLILDAATFQEVARADLPHHIPFGFHGNYFAATSEP</sequence>
<proteinExistence type="inferred from homology"/>
<dbReference type="InterPro" id="IPR004294">
    <property type="entry name" value="Carotenoid_Oase"/>
</dbReference>
<dbReference type="PANTHER" id="PTHR10543:SF24">
    <property type="entry name" value="CAROTENOID ISOMEROOXYGENASE"/>
    <property type="match status" value="1"/>
</dbReference>
<protein>
    <submittedName>
        <fullName evidence="6">Dioxygenase</fullName>
        <ecNumber evidence="6">1.13.11.-</ecNumber>
    </submittedName>
</protein>
<dbReference type="RefSeq" id="WP_174627561.1">
    <property type="nucleotide sequence ID" value="NZ_CADCXN010000118.1"/>
</dbReference>